<proteinExistence type="predicted"/>
<evidence type="ECO:0000313" key="2">
    <source>
        <dbReference type="Proteomes" id="UP000034889"/>
    </source>
</evidence>
<gene>
    <name evidence="1" type="ORF">UW74_C0033G0006</name>
</gene>
<reference evidence="1 2" key="1">
    <citation type="journal article" date="2015" name="Nature">
        <title>rRNA introns, odd ribosomes, and small enigmatic genomes across a large radiation of phyla.</title>
        <authorList>
            <person name="Brown C.T."/>
            <person name="Hug L.A."/>
            <person name="Thomas B.C."/>
            <person name="Sharon I."/>
            <person name="Castelle C.J."/>
            <person name="Singh A."/>
            <person name="Wilkins M.J."/>
            <person name="Williams K.H."/>
            <person name="Banfield J.F."/>
        </authorList>
    </citation>
    <scope>NUCLEOTIDE SEQUENCE [LARGE SCALE GENOMIC DNA]</scope>
</reference>
<dbReference type="Proteomes" id="UP000034889">
    <property type="component" value="Unassembled WGS sequence"/>
</dbReference>
<protein>
    <submittedName>
        <fullName evidence="1">Uncharacterized protein</fullName>
    </submittedName>
</protein>
<name>A0A0G1N0R9_9BACT</name>
<sequence>MKRIVLCYNNNRLSETVRKLKGQPLTVVDGVEDLISEIEKSEVGMVLIDPYNLVTFLTGRRGVYDFTDEAKAKFITLFREYLHLVPHRFLYGDIYYSRRYTPIREFSVDDLKVFRGMIPDGFASDEDEWLLELLAQT</sequence>
<evidence type="ECO:0000313" key="1">
    <source>
        <dbReference type="EMBL" id="KKT77794.1"/>
    </source>
</evidence>
<dbReference type="EMBL" id="LCJM01000033">
    <property type="protein sequence ID" value="KKT77794.1"/>
    <property type="molecule type" value="Genomic_DNA"/>
</dbReference>
<dbReference type="AlphaFoldDB" id="A0A0G1N0R9"/>
<organism evidence="1 2">
    <name type="scientific">Candidatus Giovannonibacteria bacterium GW2011_GWC2_44_8</name>
    <dbReference type="NCBI Taxonomy" id="1618657"/>
    <lineage>
        <taxon>Bacteria</taxon>
        <taxon>Candidatus Giovannoniibacteriota</taxon>
    </lineage>
</organism>
<comment type="caution">
    <text evidence="1">The sequence shown here is derived from an EMBL/GenBank/DDBJ whole genome shotgun (WGS) entry which is preliminary data.</text>
</comment>
<accession>A0A0G1N0R9</accession>